<evidence type="ECO:0000313" key="3">
    <source>
        <dbReference type="Proteomes" id="UP000187181"/>
    </source>
</evidence>
<sequence>MVKSFGLSSCLLGLFFLTLLSSCEGNLPIPGKPDVIIEGRITTDGTKPAPQMRVKLVRSKPASPDIDELTAKTDANGYYRFKFQANHELNERNYGIGYDISIPENDPYFCSSSYTQIGHLPSADTTLVYNFTLPRRTEIKCVYKDPAKATLYELNTIFRFTCGVESDANQFLNETGAVSMTYTENPLYIPADIPVVVVTRGIDRQQLKALEKQDTILVPYGVPYTHVIDF</sequence>
<dbReference type="PROSITE" id="PS51257">
    <property type="entry name" value="PROKAR_LIPOPROTEIN"/>
    <property type="match status" value="1"/>
</dbReference>
<dbReference type="AlphaFoldDB" id="A0A1R3XBV8"/>
<name>A0A1R3XBV8_9BACT</name>
<feature type="signal peptide" evidence="1">
    <location>
        <begin position="1"/>
        <end position="21"/>
    </location>
</feature>
<keyword evidence="3" id="KW-1185">Reference proteome</keyword>
<dbReference type="Proteomes" id="UP000187181">
    <property type="component" value="Unassembled WGS sequence"/>
</dbReference>
<keyword evidence="1" id="KW-0732">Signal</keyword>
<accession>A0A1R3XBV8</accession>
<protein>
    <recommendedName>
        <fullName evidence="4">Carboxypeptidase regulatory-like domain-containing protein</fullName>
    </recommendedName>
</protein>
<organism evidence="2 3">
    <name type="scientific">Pontibacter indicus</name>
    <dbReference type="NCBI Taxonomy" id="1317125"/>
    <lineage>
        <taxon>Bacteria</taxon>
        <taxon>Pseudomonadati</taxon>
        <taxon>Bacteroidota</taxon>
        <taxon>Cytophagia</taxon>
        <taxon>Cytophagales</taxon>
        <taxon>Hymenobacteraceae</taxon>
        <taxon>Pontibacter</taxon>
    </lineage>
</organism>
<evidence type="ECO:0000313" key="2">
    <source>
        <dbReference type="EMBL" id="SIT88595.1"/>
    </source>
</evidence>
<evidence type="ECO:0008006" key="4">
    <source>
        <dbReference type="Google" id="ProtNLM"/>
    </source>
</evidence>
<gene>
    <name evidence="2" type="ORF">SAMN05444128_1873</name>
</gene>
<evidence type="ECO:0000256" key="1">
    <source>
        <dbReference type="SAM" id="SignalP"/>
    </source>
</evidence>
<reference evidence="3" key="1">
    <citation type="submission" date="2017-01" db="EMBL/GenBank/DDBJ databases">
        <authorList>
            <person name="Varghese N."/>
            <person name="Submissions S."/>
        </authorList>
    </citation>
    <scope>NUCLEOTIDE SEQUENCE [LARGE SCALE GENOMIC DNA]</scope>
    <source>
        <strain evidence="3">LP100</strain>
    </source>
</reference>
<feature type="chain" id="PRO_5013023561" description="Carboxypeptidase regulatory-like domain-containing protein" evidence="1">
    <location>
        <begin position="22"/>
        <end position="230"/>
    </location>
</feature>
<dbReference type="EMBL" id="FTPP01000002">
    <property type="protein sequence ID" value="SIT88595.1"/>
    <property type="molecule type" value="Genomic_DNA"/>
</dbReference>
<proteinExistence type="predicted"/>